<comment type="similarity">
    <text evidence="2">Belongs to the UPF0718 family.</text>
</comment>
<dbReference type="Proteomes" id="UP000243140">
    <property type="component" value="Unassembled WGS sequence"/>
</dbReference>
<keyword evidence="9" id="KW-1185">Reference proteome</keyword>
<dbReference type="InterPro" id="IPR052923">
    <property type="entry name" value="UPF0718"/>
</dbReference>
<sequence>MATLRTRPRLRVGSMEVLVGILLACAFLATRLRSAVFGSAALSTAGTVFCGVFVQALPFLALGVIVSGLIAVFVSPERLARWLPRRPAVAVLAAGVGGAALPGCECGSVPVARRLFGDGGATGAAALTFMLAAPAINPVVLVATAVAFPGAPGMVLARMGASLLTAVIMGWAWSRWGRPEWVTRRLPASAARAESRWSVFAEAARHDFLQAASYLVLGAAAAAILHVVVPSWVFAHLAADLILGVAVMAALAVVLALCSEADAFVAASMTMVPLLPRLVFLVVGPAVDVKLFAMQAGMFGRAFATRFAPCTLLVATVSACVIGLLVLGGGK</sequence>
<dbReference type="Pfam" id="PF03773">
    <property type="entry name" value="ArsP_1"/>
    <property type="match status" value="1"/>
</dbReference>
<name>A0ABX3SM64_MYCMA</name>
<evidence type="ECO:0000256" key="3">
    <source>
        <dbReference type="ARBA" id="ARBA00022475"/>
    </source>
</evidence>
<gene>
    <name evidence="8" type="ORF">BST29_20340</name>
</gene>
<evidence type="ECO:0000256" key="5">
    <source>
        <dbReference type="ARBA" id="ARBA00022989"/>
    </source>
</evidence>
<keyword evidence="3" id="KW-1003">Cell membrane</keyword>
<feature type="transmembrane region" description="Helical" evidence="7">
    <location>
        <begin position="307"/>
        <end position="328"/>
    </location>
</feature>
<protein>
    <recommendedName>
        <fullName evidence="10">Permease</fullName>
    </recommendedName>
</protein>
<dbReference type="InterPro" id="IPR005524">
    <property type="entry name" value="DUF318"/>
</dbReference>
<feature type="transmembrane region" description="Helical" evidence="7">
    <location>
        <begin position="124"/>
        <end position="148"/>
    </location>
</feature>
<evidence type="ECO:0000256" key="2">
    <source>
        <dbReference type="ARBA" id="ARBA00006386"/>
    </source>
</evidence>
<evidence type="ECO:0000256" key="6">
    <source>
        <dbReference type="ARBA" id="ARBA00023136"/>
    </source>
</evidence>
<keyword evidence="5 7" id="KW-1133">Transmembrane helix</keyword>
<comment type="subcellular location">
    <subcellularLocation>
        <location evidence="1">Cell membrane</location>
        <topology evidence="1">Multi-pass membrane protein</topology>
    </subcellularLocation>
</comment>
<feature type="transmembrane region" description="Helical" evidence="7">
    <location>
        <begin position="56"/>
        <end position="76"/>
    </location>
</feature>
<evidence type="ECO:0000313" key="8">
    <source>
        <dbReference type="EMBL" id="ORA78974.1"/>
    </source>
</evidence>
<dbReference type="EMBL" id="MVHV01000025">
    <property type="protein sequence ID" value="ORA78974.1"/>
    <property type="molecule type" value="Genomic_DNA"/>
</dbReference>
<feature type="transmembrane region" description="Helical" evidence="7">
    <location>
        <begin position="241"/>
        <end position="257"/>
    </location>
</feature>
<dbReference type="PANTHER" id="PTHR34184">
    <property type="entry name" value="UPF0718 PROTEIN YCGR"/>
    <property type="match status" value="1"/>
</dbReference>
<reference evidence="8 9" key="1">
    <citation type="submission" date="2017-02" db="EMBL/GenBank/DDBJ databases">
        <title>The new phylogeny of genus Mycobacterium.</title>
        <authorList>
            <person name="Tortoli E."/>
            <person name="Trovato A."/>
            <person name="Cirillo D.M."/>
        </authorList>
    </citation>
    <scope>NUCLEOTIDE SEQUENCE [LARGE SCALE GENOMIC DNA]</scope>
    <source>
        <strain evidence="8 9">IP1130001</strain>
    </source>
</reference>
<dbReference type="PANTHER" id="PTHR34184:SF4">
    <property type="entry name" value="UPF0718 PROTEIN YCGR"/>
    <property type="match status" value="1"/>
</dbReference>
<evidence type="ECO:0008006" key="10">
    <source>
        <dbReference type="Google" id="ProtNLM"/>
    </source>
</evidence>
<proteinExistence type="inferred from homology"/>
<feature type="transmembrane region" description="Helical" evidence="7">
    <location>
        <begin position="211"/>
        <end position="234"/>
    </location>
</feature>
<keyword evidence="6 7" id="KW-0472">Membrane</keyword>
<evidence type="ECO:0000256" key="7">
    <source>
        <dbReference type="SAM" id="Phobius"/>
    </source>
</evidence>
<feature type="transmembrane region" description="Helical" evidence="7">
    <location>
        <begin position="155"/>
        <end position="173"/>
    </location>
</feature>
<evidence type="ECO:0000256" key="4">
    <source>
        <dbReference type="ARBA" id="ARBA00022692"/>
    </source>
</evidence>
<evidence type="ECO:0000313" key="9">
    <source>
        <dbReference type="Proteomes" id="UP000243140"/>
    </source>
</evidence>
<keyword evidence="4 7" id="KW-0812">Transmembrane</keyword>
<accession>A0ABX3SM64</accession>
<organism evidence="8 9">
    <name type="scientific">Mycobacterium malmoense</name>
    <dbReference type="NCBI Taxonomy" id="1780"/>
    <lineage>
        <taxon>Bacteria</taxon>
        <taxon>Bacillati</taxon>
        <taxon>Actinomycetota</taxon>
        <taxon>Actinomycetes</taxon>
        <taxon>Mycobacteriales</taxon>
        <taxon>Mycobacteriaceae</taxon>
        <taxon>Mycobacterium</taxon>
    </lineage>
</organism>
<feature type="transmembrane region" description="Helical" evidence="7">
    <location>
        <begin position="88"/>
        <end position="112"/>
    </location>
</feature>
<comment type="caution">
    <text evidence="8">The sequence shown here is derived from an EMBL/GenBank/DDBJ whole genome shotgun (WGS) entry which is preliminary data.</text>
</comment>
<evidence type="ECO:0000256" key="1">
    <source>
        <dbReference type="ARBA" id="ARBA00004651"/>
    </source>
</evidence>